<organism evidence="2 3">
    <name type="scientific">Cymbomonas tetramitiformis</name>
    <dbReference type="NCBI Taxonomy" id="36881"/>
    <lineage>
        <taxon>Eukaryota</taxon>
        <taxon>Viridiplantae</taxon>
        <taxon>Chlorophyta</taxon>
        <taxon>Pyramimonadophyceae</taxon>
        <taxon>Pyramimonadales</taxon>
        <taxon>Pyramimonadaceae</taxon>
        <taxon>Cymbomonas</taxon>
    </lineage>
</organism>
<sequence length="322" mass="35877">MVEQLLPPNWLYVDQKLDHDEDNDCWVLEGSYMTHVPSLANKQDVVKPREEGRTTRAHGNSIQRLQHMLQELFTYPSGEVAGTLMWDRKERVLCVQPSTATQQLELLRCTLDHARVFNSEELLGELQLPHWYESTGVWTYQLLRYLSPVDMESLSAGILRQYNLYGSLAPPLELIVLGSSTKYYPVGDGLGGDGKVFSQNAAAQEYLRLGEMRKMLKASNTRREGQLALNADAQRRPPPPNNLTNFRLTKRAPTQPPAPAAGAGPSWAIAGPSRARSSSHSPPRSAQSARPSQAVAGPSRSFAISLRKHGIRSYCVAFIQRS</sequence>
<name>A0AAE0G7Y5_9CHLO</name>
<feature type="region of interest" description="Disordered" evidence="1">
    <location>
        <begin position="228"/>
        <end position="298"/>
    </location>
</feature>
<evidence type="ECO:0000256" key="1">
    <source>
        <dbReference type="SAM" id="MobiDB-lite"/>
    </source>
</evidence>
<keyword evidence="3" id="KW-1185">Reference proteome</keyword>
<proteinExistence type="predicted"/>
<accession>A0AAE0G7Y5</accession>
<evidence type="ECO:0000313" key="3">
    <source>
        <dbReference type="Proteomes" id="UP001190700"/>
    </source>
</evidence>
<dbReference type="Proteomes" id="UP001190700">
    <property type="component" value="Unassembled WGS sequence"/>
</dbReference>
<dbReference type="AlphaFoldDB" id="A0AAE0G7Y5"/>
<dbReference type="EMBL" id="LGRX02008570">
    <property type="protein sequence ID" value="KAK3273280.1"/>
    <property type="molecule type" value="Genomic_DNA"/>
</dbReference>
<feature type="compositionally biased region" description="Low complexity" evidence="1">
    <location>
        <begin position="260"/>
        <end position="294"/>
    </location>
</feature>
<reference evidence="2 3" key="1">
    <citation type="journal article" date="2015" name="Genome Biol. Evol.">
        <title>Comparative Genomics of a Bacterivorous Green Alga Reveals Evolutionary Causalities and Consequences of Phago-Mixotrophic Mode of Nutrition.</title>
        <authorList>
            <person name="Burns J.A."/>
            <person name="Paasch A."/>
            <person name="Narechania A."/>
            <person name="Kim E."/>
        </authorList>
    </citation>
    <scope>NUCLEOTIDE SEQUENCE [LARGE SCALE GENOMIC DNA]</scope>
    <source>
        <strain evidence="2 3">PLY_AMNH</strain>
    </source>
</reference>
<gene>
    <name evidence="2" type="ORF">CYMTET_18486</name>
</gene>
<evidence type="ECO:0000313" key="2">
    <source>
        <dbReference type="EMBL" id="KAK3273280.1"/>
    </source>
</evidence>
<protein>
    <submittedName>
        <fullName evidence="2">Uncharacterized protein</fullName>
    </submittedName>
</protein>
<comment type="caution">
    <text evidence="2">The sequence shown here is derived from an EMBL/GenBank/DDBJ whole genome shotgun (WGS) entry which is preliminary data.</text>
</comment>